<evidence type="ECO:0000313" key="1">
    <source>
        <dbReference type="EMBL" id="WTQ80575.1"/>
    </source>
</evidence>
<evidence type="ECO:0000313" key="2">
    <source>
        <dbReference type="Proteomes" id="UP001622557"/>
    </source>
</evidence>
<dbReference type="GeneID" id="97280703"/>
<name>A0ABZ1KJ57_STRAH</name>
<keyword evidence="2" id="KW-1185">Reference proteome</keyword>
<gene>
    <name evidence="1" type="ORF">OG350_09730</name>
</gene>
<dbReference type="RefSeq" id="WP_405446564.1">
    <property type="nucleotide sequence ID" value="NZ_CP108164.1"/>
</dbReference>
<sequence length="97" mass="10431">MLADDSAPAHADTLTECLSNAHAYAEVIRRMLADGKPDADRAAHLVQAIHNVILVALESLYELDDVQQAIDAADAMQGLTDAELYQVITDTPTSENP</sequence>
<proteinExistence type="predicted"/>
<dbReference type="Proteomes" id="UP001622557">
    <property type="component" value="Chromosome"/>
</dbReference>
<organism evidence="1 2">
    <name type="scientific">Streptomyces achromogenes</name>
    <dbReference type="NCBI Taxonomy" id="67255"/>
    <lineage>
        <taxon>Bacteria</taxon>
        <taxon>Bacillati</taxon>
        <taxon>Actinomycetota</taxon>
        <taxon>Actinomycetes</taxon>
        <taxon>Kitasatosporales</taxon>
        <taxon>Streptomycetaceae</taxon>
        <taxon>Streptomyces</taxon>
    </lineage>
</organism>
<protein>
    <submittedName>
        <fullName evidence="1">Uncharacterized protein</fullName>
    </submittedName>
</protein>
<dbReference type="EMBL" id="CP108164">
    <property type="protein sequence ID" value="WTQ80575.1"/>
    <property type="molecule type" value="Genomic_DNA"/>
</dbReference>
<accession>A0ABZ1KJ57</accession>
<reference evidence="1 2" key="1">
    <citation type="submission" date="2022-10" db="EMBL/GenBank/DDBJ databases">
        <title>The complete genomes of actinobacterial strains from the NBC collection.</title>
        <authorList>
            <person name="Joergensen T.S."/>
            <person name="Alvarez Arevalo M."/>
            <person name="Sterndorff E.B."/>
            <person name="Faurdal D."/>
            <person name="Vuksanovic O."/>
            <person name="Mourched A.-S."/>
            <person name="Charusanti P."/>
            <person name="Shaw S."/>
            <person name="Blin K."/>
            <person name="Weber T."/>
        </authorList>
    </citation>
    <scope>NUCLEOTIDE SEQUENCE [LARGE SCALE GENOMIC DNA]</scope>
    <source>
        <strain evidence="1 2">NBC_00156</strain>
    </source>
</reference>